<keyword evidence="2 4" id="KW-0238">DNA-binding</keyword>
<evidence type="ECO:0000256" key="4">
    <source>
        <dbReference type="PROSITE-ProRule" id="PRU00335"/>
    </source>
</evidence>
<reference evidence="7" key="1">
    <citation type="journal article" date="2015" name="Genome Announc.">
        <title>Complete Genome Sequence of the Bacteriochlorophyll b-Producing Photosynthetic Bacterium Blastochloris viridis.</title>
        <authorList>
            <person name="Tsukatani Y."/>
            <person name="Hirose Y."/>
            <person name="Harada J."/>
            <person name="Misawa N."/>
            <person name="Mori K."/>
            <person name="Inoue K."/>
            <person name="Tamiaki H."/>
        </authorList>
    </citation>
    <scope>NUCLEOTIDE SEQUENCE [LARGE SCALE GENOMIC DNA]</scope>
    <source>
        <strain evidence="7">DSM 133</strain>
    </source>
</reference>
<dbReference type="PROSITE" id="PS50977">
    <property type="entry name" value="HTH_TETR_2"/>
    <property type="match status" value="1"/>
</dbReference>
<evidence type="ECO:0000259" key="6">
    <source>
        <dbReference type="PROSITE" id="PS50977"/>
    </source>
</evidence>
<feature type="DNA-binding region" description="H-T-H motif" evidence="4">
    <location>
        <begin position="73"/>
        <end position="92"/>
    </location>
</feature>
<feature type="domain" description="HTH tetR-type" evidence="6">
    <location>
        <begin position="50"/>
        <end position="110"/>
    </location>
</feature>
<keyword evidence="3" id="KW-0804">Transcription</keyword>
<accession>A0A182D5M9</accession>
<evidence type="ECO:0000256" key="2">
    <source>
        <dbReference type="ARBA" id="ARBA00023125"/>
    </source>
</evidence>
<dbReference type="GO" id="GO:0003700">
    <property type="term" value="F:DNA-binding transcription factor activity"/>
    <property type="evidence" value="ECO:0007669"/>
    <property type="project" value="TreeGrafter"/>
</dbReference>
<proteinExistence type="predicted"/>
<dbReference type="AlphaFoldDB" id="A0A182D5M9"/>
<name>A0A182D5M9_BLAVI</name>
<evidence type="ECO:0000256" key="3">
    <source>
        <dbReference type="ARBA" id="ARBA00023163"/>
    </source>
</evidence>
<gene>
    <name evidence="7" type="ORF">BV133_2489</name>
</gene>
<dbReference type="InterPro" id="IPR036271">
    <property type="entry name" value="Tet_transcr_reg_TetR-rel_C_sf"/>
</dbReference>
<dbReference type="EMBL" id="AP014854">
    <property type="protein sequence ID" value="BAS00083.1"/>
    <property type="molecule type" value="Genomic_DNA"/>
</dbReference>
<dbReference type="SUPFAM" id="SSF46689">
    <property type="entry name" value="Homeodomain-like"/>
    <property type="match status" value="1"/>
</dbReference>
<dbReference type="InterPro" id="IPR009057">
    <property type="entry name" value="Homeodomain-like_sf"/>
</dbReference>
<dbReference type="Pfam" id="PF16859">
    <property type="entry name" value="TetR_C_11"/>
    <property type="match status" value="1"/>
</dbReference>
<dbReference type="Pfam" id="PF00440">
    <property type="entry name" value="TetR_N"/>
    <property type="match status" value="1"/>
</dbReference>
<dbReference type="FunFam" id="1.10.10.60:FF:000141">
    <property type="entry name" value="TetR family transcriptional regulator"/>
    <property type="match status" value="1"/>
</dbReference>
<sequence length="241" mass="25673">MAEHSDRVARPRPAPKAGRPAGRTATVAPMANPAAPGGARRPAGRAERSAARRADILAAALEEFAACGFAAARLDDVARRAGVAKGTIYLYFQDKQALFEELVRAMLVPHIAAVEALPAEGPVRPVVEAFLAHIVHDVLSTRLADVIRLVIAEGPRFPALAEFYYREVVSRALAVLDRLLARGVASGEIGNPALVHFPQLVVAPVLMGLIWGGMFQRFAPLDVAALMRAHLDILFASGRAA</sequence>
<dbReference type="Gene3D" id="1.10.357.10">
    <property type="entry name" value="Tetracycline Repressor, domain 2"/>
    <property type="match status" value="1"/>
</dbReference>
<dbReference type="PANTHER" id="PTHR30055">
    <property type="entry name" value="HTH-TYPE TRANSCRIPTIONAL REGULATOR RUTR"/>
    <property type="match status" value="1"/>
</dbReference>
<dbReference type="PRINTS" id="PR00455">
    <property type="entry name" value="HTHTETR"/>
</dbReference>
<dbReference type="InterPro" id="IPR001647">
    <property type="entry name" value="HTH_TetR"/>
</dbReference>
<dbReference type="GO" id="GO:0000976">
    <property type="term" value="F:transcription cis-regulatory region binding"/>
    <property type="evidence" value="ECO:0007669"/>
    <property type="project" value="TreeGrafter"/>
</dbReference>
<feature type="compositionally biased region" description="Low complexity" evidence="5">
    <location>
        <begin position="15"/>
        <end position="41"/>
    </location>
</feature>
<dbReference type="SUPFAM" id="SSF48498">
    <property type="entry name" value="Tetracyclin repressor-like, C-terminal domain"/>
    <property type="match status" value="1"/>
</dbReference>
<feature type="region of interest" description="Disordered" evidence="5">
    <location>
        <begin position="1"/>
        <end position="46"/>
    </location>
</feature>
<keyword evidence="1" id="KW-0805">Transcription regulation</keyword>
<organism evidence="7">
    <name type="scientific">Blastochloris viridis</name>
    <name type="common">Rhodopseudomonas viridis</name>
    <dbReference type="NCBI Taxonomy" id="1079"/>
    <lineage>
        <taxon>Bacteria</taxon>
        <taxon>Pseudomonadati</taxon>
        <taxon>Pseudomonadota</taxon>
        <taxon>Alphaproteobacteria</taxon>
        <taxon>Hyphomicrobiales</taxon>
        <taxon>Blastochloridaceae</taxon>
        <taxon>Blastochloris</taxon>
    </lineage>
</organism>
<dbReference type="OrthoDB" id="7185252at2"/>
<dbReference type="InterPro" id="IPR011075">
    <property type="entry name" value="TetR_C"/>
</dbReference>
<evidence type="ECO:0000256" key="5">
    <source>
        <dbReference type="SAM" id="MobiDB-lite"/>
    </source>
</evidence>
<dbReference type="PANTHER" id="PTHR30055:SF223">
    <property type="entry name" value="HTH-TYPE TRANSCRIPTIONAL REGULATOR UIDR"/>
    <property type="match status" value="1"/>
</dbReference>
<dbReference type="InterPro" id="IPR050109">
    <property type="entry name" value="HTH-type_TetR-like_transc_reg"/>
</dbReference>
<dbReference type="PATRIC" id="fig|1079.8.peg.2574"/>
<evidence type="ECO:0000313" key="7">
    <source>
        <dbReference type="EMBL" id="BAS00083.1"/>
    </source>
</evidence>
<evidence type="ECO:0000256" key="1">
    <source>
        <dbReference type="ARBA" id="ARBA00023015"/>
    </source>
</evidence>
<protein>
    <submittedName>
        <fullName evidence="7">Transcriptional regulator</fullName>
    </submittedName>
</protein>